<evidence type="ECO:0000313" key="1">
    <source>
        <dbReference type="EMBL" id="EMP31915.1"/>
    </source>
</evidence>
<evidence type="ECO:0000313" key="2">
    <source>
        <dbReference type="Proteomes" id="UP000031443"/>
    </source>
</evidence>
<keyword evidence="2" id="KW-1185">Reference proteome</keyword>
<proteinExistence type="predicted"/>
<reference evidence="2" key="1">
    <citation type="journal article" date="2013" name="Nat. Genet.">
        <title>The draft genomes of soft-shell turtle and green sea turtle yield insights into the development and evolution of the turtle-specific body plan.</title>
        <authorList>
            <person name="Wang Z."/>
            <person name="Pascual-Anaya J."/>
            <person name="Zadissa A."/>
            <person name="Li W."/>
            <person name="Niimura Y."/>
            <person name="Huang Z."/>
            <person name="Li C."/>
            <person name="White S."/>
            <person name="Xiong Z."/>
            <person name="Fang D."/>
            <person name="Wang B."/>
            <person name="Ming Y."/>
            <person name="Chen Y."/>
            <person name="Zheng Y."/>
            <person name="Kuraku S."/>
            <person name="Pignatelli M."/>
            <person name="Herrero J."/>
            <person name="Beal K."/>
            <person name="Nozawa M."/>
            <person name="Li Q."/>
            <person name="Wang J."/>
            <person name="Zhang H."/>
            <person name="Yu L."/>
            <person name="Shigenobu S."/>
            <person name="Wang J."/>
            <person name="Liu J."/>
            <person name="Flicek P."/>
            <person name="Searle S."/>
            <person name="Wang J."/>
            <person name="Kuratani S."/>
            <person name="Yin Y."/>
            <person name="Aken B."/>
            <person name="Zhang G."/>
            <person name="Irie N."/>
        </authorList>
    </citation>
    <scope>NUCLEOTIDE SEQUENCE [LARGE SCALE GENOMIC DNA]</scope>
</reference>
<protein>
    <submittedName>
        <fullName evidence="1">Uncharacterized protein</fullName>
    </submittedName>
</protein>
<accession>M7B8Q3</accession>
<sequence>MGAALWAEGLCAPRAVVCLAPAGRRGGQTCCSERHVESLAFSTSSTPPEKLSQIKRQKRRMHDDMFKEITNASGTANTELRAWRISLSEKLDTDMDSRRASQVPKYTTQEEMLRILKDQSDTLRHLVELQEKQLEARFPLQSLQNGL</sequence>
<gene>
    <name evidence="1" type="ORF">UY3_10953</name>
</gene>
<dbReference type="AlphaFoldDB" id="M7B8Q3"/>
<organism evidence="1 2">
    <name type="scientific">Chelonia mydas</name>
    <name type="common">Green sea-turtle</name>
    <name type="synonym">Chelonia agassizi</name>
    <dbReference type="NCBI Taxonomy" id="8469"/>
    <lineage>
        <taxon>Eukaryota</taxon>
        <taxon>Metazoa</taxon>
        <taxon>Chordata</taxon>
        <taxon>Craniata</taxon>
        <taxon>Vertebrata</taxon>
        <taxon>Euteleostomi</taxon>
        <taxon>Archelosauria</taxon>
        <taxon>Testudinata</taxon>
        <taxon>Testudines</taxon>
        <taxon>Cryptodira</taxon>
        <taxon>Durocryptodira</taxon>
        <taxon>Americhelydia</taxon>
        <taxon>Chelonioidea</taxon>
        <taxon>Cheloniidae</taxon>
        <taxon>Chelonia</taxon>
    </lineage>
</organism>
<dbReference type="EMBL" id="KB543130">
    <property type="protein sequence ID" value="EMP31915.1"/>
    <property type="molecule type" value="Genomic_DNA"/>
</dbReference>
<dbReference type="Proteomes" id="UP000031443">
    <property type="component" value="Unassembled WGS sequence"/>
</dbReference>
<name>M7B8Q3_CHEMY</name>